<protein>
    <submittedName>
        <fullName evidence="2">Uncharacterized protein</fullName>
    </submittedName>
</protein>
<evidence type="ECO:0000313" key="3">
    <source>
        <dbReference type="Proteomes" id="UP000198728"/>
    </source>
</evidence>
<reference evidence="2 3" key="1">
    <citation type="submission" date="2016-10" db="EMBL/GenBank/DDBJ databases">
        <authorList>
            <person name="de Groot N.N."/>
        </authorList>
    </citation>
    <scope>NUCLEOTIDE SEQUENCE [LARGE SCALE GENOMIC DNA]</scope>
    <source>
        <strain evidence="2 3">DSM 19548</strain>
    </source>
</reference>
<name>A0A1I1QPU8_9RHOB</name>
<dbReference type="AlphaFoldDB" id="A0A1I1QPU8"/>
<keyword evidence="3" id="KW-1185">Reference proteome</keyword>
<gene>
    <name evidence="2" type="ORF">SAMN04488094_12238</name>
</gene>
<dbReference type="STRING" id="441112.SAMN04488094_12238"/>
<dbReference type="OrthoDB" id="7727842at2"/>
<accession>A0A1I1QPU8</accession>
<feature type="region of interest" description="Disordered" evidence="1">
    <location>
        <begin position="100"/>
        <end position="120"/>
    </location>
</feature>
<dbReference type="RefSeq" id="WP_093362857.1">
    <property type="nucleotide sequence ID" value="NZ_FOLG01000022.1"/>
</dbReference>
<proteinExistence type="predicted"/>
<evidence type="ECO:0000256" key="1">
    <source>
        <dbReference type="SAM" id="MobiDB-lite"/>
    </source>
</evidence>
<sequence>MRNLHNIVILILVVCVLPWGAYAGALSAKATPKWAVATQHPSDDMAVIAAEAGSTLKAERPPKACRKGMLPGSPCGPDLAIPITAARCARAPALRLLRPDPGCRRTGMAPPGQLDPPRLI</sequence>
<dbReference type="Proteomes" id="UP000198728">
    <property type="component" value="Unassembled WGS sequence"/>
</dbReference>
<evidence type="ECO:0000313" key="2">
    <source>
        <dbReference type="EMBL" id="SFD24146.1"/>
    </source>
</evidence>
<organism evidence="2 3">
    <name type="scientific">Tropicimonas isoalkanivorans</name>
    <dbReference type="NCBI Taxonomy" id="441112"/>
    <lineage>
        <taxon>Bacteria</taxon>
        <taxon>Pseudomonadati</taxon>
        <taxon>Pseudomonadota</taxon>
        <taxon>Alphaproteobacteria</taxon>
        <taxon>Rhodobacterales</taxon>
        <taxon>Roseobacteraceae</taxon>
        <taxon>Tropicimonas</taxon>
    </lineage>
</organism>
<dbReference type="EMBL" id="FOLG01000022">
    <property type="protein sequence ID" value="SFD24146.1"/>
    <property type="molecule type" value="Genomic_DNA"/>
</dbReference>